<feature type="transmembrane region" description="Helical" evidence="2">
    <location>
        <begin position="332"/>
        <end position="354"/>
    </location>
</feature>
<feature type="transmembrane region" description="Helical" evidence="2">
    <location>
        <begin position="162"/>
        <end position="187"/>
    </location>
</feature>
<feature type="region of interest" description="Disordered" evidence="1">
    <location>
        <begin position="1"/>
        <end position="32"/>
    </location>
</feature>
<gene>
    <name evidence="3" type="ORF">MANAM107_04350</name>
</gene>
<feature type="transmembrane region" description="Helical" evidence="2">
    <location>
        <begin position="39"/>
        <end position="61"/>
    </location>
</feature>
<feature type="transmembrane region" description="Helical" evidence="2">
    <location>
        <begin position="128"/>
        <end position="150"/>
    </location>
</feature>
<feature type="transmembrane region" description="Helical" evidence="2">
    <location>
        <begin position="266"/>
        <end position="286"/>
    </location>
</feature>
<proteinExistence type="predicted"/>
<dbReference type="InterPro" id="IPR036927">
    <property type="entry name" value="Cyt_c_oxase-like_su1_sf"/>
</dbReference>
<feature type="transmembrane region" description="Helical" evidence="2">
    <location>
        <begin position="298"/>
        <end position="320"/>
    </location>
</feature>
<evidence type="ECO:0000256" key="2">
    <source>
        <dbReference type="SAM" id="Phobius"/>
    </source>
</evidence>
<keyword evidence="2" id="KW-0472">Membrane</keyword>
<dbReference type="RefSeq" id="WP_223910533.1">
    <property type="nucleotide sequence ID" value="NZ_AP025017.1"/>
</dbReference>
<feature type="transmembrane region" description="Helical" evidence="2">
    <location>
        <begin position="239"/>
        <end position="260"/>
    </location>
</feature>
<keyword evidence="2" id="KW-0812">Transmembrane</keyword>
<organism evidence="3 4">
    <name type="scientific">Actinomyces capricornis</name>
    <dbReference type="NCBI Taxonomy" id="2755559"/>
    <lineage>
        <taxon>Bacteria</taxon>
        <taxon>Bacillati</taxon>
        <taxon>Actinomycetota</taxon>
        <taxon>Actinomycetes</taxon>
        <taxon>Actinomycetales</taxon>
        <taxon>Actinomycetaceae</taxon>
        <taxon>Actinomyces</taxon>
    </lineage>
</organism>
<keyword evidence="2" id="KW-1133">Transmembrane helix</keyword>
<evidence type="ECO:0008006" key="5">
    <source>
        <dbReference type="Google" id="ProtNLM"/>
    </source>
</evidence>
<name>A0ABM7U7Y5_9ACTO</name>
<evidence type="ECO:0000313" key="4">
    <source>
        <dbReference type="Proteomes" id="UP000824496"/>
    </source>
</evidence>
<feature type="transmembrane region" description="Helical" evidence="2">
    <location>
        <begin position="67"/>
        <end position="89"/>
    </location>
</feature>
<dbReference type="SUPFAM" id="SSF81442">
    <property type="entry name" value="Cytochrome c oxidase subunit I-like"/>
    <property type="match status" value="1"/>
</dbReference>
<evidence type="ECO:0000256" key="1">
    <source>
        <dbReference type="SAM" id="MobiDB-lite"/>
    </source>
</evidence>
<sequence>MSLPVGPPRGAGTAGRSAASRPAPHRRPHRRSTQIRRNALVLAWLVSAAVLAALIIGGPLAGLGTWLPLHALLLGGIGSAITIWSAHFADTLLHRPALGGAALLDARLYAHALGTVCVLAGITAGHQILAMTGVAIIMGQALTGMVAIGVQYRRAVAARLGALALHYAVALVLLAVGAALGYLISWADDAGRAHLADVLYLAHTTTMLLGFVGTTVLGTLTLLWPTMLRTRMEPVAPRWAVRALPLLVAGTALTAVSGLWPPLAALGVLLYWGGACGVLLPGFLTARRVPPTSFATASAAAAVLWLLGCLGYLGVGIALADGAAAGRGVIHAIRLALAAGFALQILVAALSYLTPVMLGGGPAMTRRTNAIMDRFASYRVTAANGCLLIALSTALPWPVRLVSGAVAGAVAAYLLVGIVLCLRALRRG</sequence>
<accession>A0ABM7U7Y5</accession>
<feature type="transmembrane region" description="Helical" evidence="2">
    <location>
        <begin position="101"/>
        <end position="122"/>
    </location>
</feature>
<dbReference type="Proteomes" id="UP000824496">
    <property type="component" value="Chromosome"/>
</dbReference>
<protein>
    <recommendedName>
        <fullName evidence="5">Copper oxidase</fullName>
    </recommendedName>
</protein>
<reference evidence="3 4" key="1">
    <citation type="submission" date="2021-08" db="EMBL/GenBank/DDBJ databases">
        <title>Whole genome sequence of novel Actinomyces species strain MAS-1.</title>
        <authorList>
            <person name="Saito M."/>
            <person name="Kuwahara N."/>
            <person name="Takizawa T."/>
            <person name="Gotouda H."/>
            <person name="Ochiai T."/>
        </authorList>
    </citation>
    <scope>NUCLEOTIDE SEQUENCE [LARGE SCALE GENOMIC DNA]</scope>
    <source>
        <strain evidence="3 4">MAS-1</strain>
    </source>
</reference>
<feature type="transmembrane region" description="Helical" evidence="2">
    <location>
        <begin position="207"/>
        <end position="227"/>
    </location>
</feature>
<feature type="transmembrane region" description="Helical" evidence="2">
    <location>
        <begin position="375"/>
        <end position="395"/>
    </location>
</feature>
<feature type="compositionally biased region" description="Low complexity" evidence="1">
    <location>
        <begin position="8"/>
        <end position="22"/>
    </location>
</feature>
<keyword evidence="4" id="KW-1185">Reference proteome</keyword>
<evidence type="ECO:0000313" key="3">
    <source>
        <dbReference type="EMBL" id="BDA63601.1"/>
    </source>
</evidence>
<feature type="transmembrane region" description="Helical" evidence="2">
    <location>
        <begin position="401"/>
        <end position="425"/>
    </location>
</feature>
<dbReference type="EMBL" id="AP025017">
    <property type="protein sequence ID" value="BDA63601.1"/>
    <property type="molecule type" value="Genomic_DNA"/>
</dbReference>
<feature type="compositionally biased region" description="Basic residues" evidence="1">
    <location>
        <begin position="23"/>
        <end position="32"/>
    </location>
</feature>